<organism evidence="3 4">
    <name type="scientific">Balaenoptera physalus</name>
    <name type="common">Fin whale</name>
    <name type="synonym">Balaena physalus</name>
    <dbReference type="NCBI Taxonomy" id="9770"/>
    <lineage>
        <taxon>Eukaryota</taxon>
        <taxon>Metazoa</taxon>
        <taxon>Chordata</taxon>
        <taxon>Craniata</taxon>
        <taxon>Vertebrata</taxon>
        <taxon>Euteleostomi</taxon>
        <taxon>Mammalia</taxon>
        <taxon>Eutheria</taxon>
        <taxon>Laurasiatheria</taxon>
        <taxon>Artiodactyla</taxon>
        <taxon>Whippomorpha</taxon>
        <taxon>Cetacea</taxon>
        <taxon>Mysticeti</taxon>
        <taxon>Balaenopteridae</taxon>
        <taxon>Balaenoptera</taxon>
    </lineage>
</organism>
<feature type="region of interest" description="Disordered" evidence="1">
    <location>
        <begin position="102"/>
        <end position="308"/>
    </location>
</feature>
<evidence type="ECO:0000256" key="2">
    <source>
        <dbReference type="SAM" id="SignalP"/>
    </source>
</evidence>
<evidence type="ECO:0008006" key="5">
    <source>
        <dbReference type="Google" id="ProtNLM"/>
    </source>
</evidence>
<feature type="compositionally biased region" description="Polar residues" evidence="1">
    <location>
        <begin position="197"/>
        <end position="209"/>
    </location>
</feature>
<gene>
    <name evidence="3" type="ORF">E2I00_005560</name>
</gene>
<feature type="compositionally biased region" description="Basic and acidic residues" evidence="1">
    <location>
        <begin position="411"/>
        <end position="423"/>
    </location>
</feature>
<feature type="chain" id="PRO_5024951653" description="SH3 domain-containing protein" evidence="2">
    <location>
        <begin position="28"/>
        <end position="554"/>
    </location>
</feature>
<feature type="compositionally biased region" description="Low complexity" evidence="1">
    <location>
        <begin position="379"/>
        <end position="391"/>
    </location>
</feature>
<evidence type="ECO:0000256" key="1">
    <source>
        <dbReference type="SAM" id="MobiDB-lite"/>
    </source>
</evidence>
<dbReference type="Gene3D" id="2.30.30.40">
    <property type="entry name" value="SH3 Domains"/>
    <property type="match status" value="1"/>
</dbReference>
<accession>A0A643C321</accession>
<dbReference type="Proteomes" id="UP000437017">
    <property type="component" value="Unassembled WGS sequence"/>
</dbReference>
<feature type="region of interest" description="Disordered" evidence="1">
    <location>
        <begin position="348"/>
        <end position="438"/>
    </location>
</feature>
<dbReference type="OrthoDB" id="73680at2759"/>
<dbReference type="InterPro" id="IPR036028">
    <property type="entry name" value="SH3-like_dom_sf"/>
</dbReference>
<reference evidence="3 4" key="1">
    <citation type="journal article" date="2019" name="PLoS ONE">
        <title>Genomic analyses reveal an absence of contemporary introgressive admixture between fin whales and blue whales, despite known hybrids.</title>
        <authorList>
            <person name="Westbury M.V."/>
            <person name="Petersen B."/>
            <person name="Lorenzen E.D."/>
        </authorList>
    </citation>
    <scope>NUCLEOTIDE SEQUENCE [LARGE SCALE GENOMIC DNA]</scope>
    <source>
        <strain evidence="3">FinWhale-01</strain>
    </source>
</reference>
<dbReference type="AlphaFoldDB" id="A0A643C321"/>
<evidence type="ECO:0000313" key="4">
    <source>
        <dbReference type="Proteomes" id="UP000437017"/>
    </source>
</evidence>
<dbReference type="EMBL" id="SGJD01002725">
    <property type="protein sequence ID" value="KAB0394671.1"/>
    <property type="molecule type" value="Genomic_DNA"/>
</dbReference>
<feature type="non-terminal residue" evidence="3">
    <location>
        <position position="1"/>
    </location>
</feature>
<comment type="caution">
    <text evidence="3">The sequence shown here is derived from an EMBL/GenBank/DDBJ whole genome shotgun (WGS) entry which is preliminary data.</text>
</comment>
<feature type="signal peptide" evidence="2">
    <location>
        <begin position="1"/>
        <end position="27"/>
    </location>
</feature>
<feature type="compositionally biased region" description="Basic and acidic residues" evidence="1">
    <location>
        <begin position="273"/>
        <end position="285"/>
    </location>
</feature>
<evidence type="ECO:0000313" key="3">
    <source>
        <dbReference type="EMBL" id="KAB0394671.1"/>
    </source>
</evidence>
<sequence>RPIGSCLRLLGFTISLLVPPYLDPVLGCERDCTILLARLRKAPRKPWIEDGWWLGKKNGQLGAFPSNFVELLDSGPPNELALRRGDEVKVLRKIKKLVARKVASRESAPIKEPKKMMPRTALPTVKKLVTAPTGPSRANGDSQKRPSRNSSSSSSFLGGCPGQSGRKRAKTQASQQRSAASRGEERSSLTKAPRVNKTPTLDKTPSLEKTPSPDKAPSPEKTPSPDKAGSPEKTSSLDNARSPEKTLSPDKAPTPEESLTPDKVPILEETPTLEDKAPRPDRVFSVHEAPVPEVPPGPKMAPPGDEAHTLGKVLTTKQVLSEEASTQDNTQFHHFSPEEALLNTRSLEASEAQSQEEVHMPGEHRLCMAKRALDKRDSSPLQSKSKSKSGSMPALEKADPQEEAATLLEEAPAKDEATPKEEVPPEEVSPAQKNPHPIMLTPEPQMTPTLHSLVPQNLTDSKSDRDDMCMRPRVPVPVGLGPSVPVPSRSGCPVRQISRRIRSRSSSRCARSSSSAELFPHICAMQISGYRYLWTRHLGQLLGRGTVKVCKTSR</sequence>
<protein>
    <recommendedName>
        <fullName evidence="5">SH3 domain-containing protein</fullName>
    </recommendedName>
</protein>
<keyword evidence="4" id="KW-1185">Reference proteome</keyword>
<keyword evidence="2" id="KW-0732">Signal</keyword>
<feature type="compositionally biased region" description="Pro residues" evidence="1">
    <location>
        <begin position="292"/>
        <end position="301"/>
    </location>
</feature>
<feature type="compositionally biased region" description="Basic and acidic residues" evidence="1">
    <location>
        <begin position="356"/>
        <end position="378"/>
    </location>
</feature>
<name>A0A643C321_BALPH</name>
<dbReference type="SUPFAM" id="SSF50044">
    <property type="entry name" value="SH3-domain"/>
    <property type="match status" value="1"/>
</dbReference>
<proteinExistence type="predicted"/>